<gene>
    <name evidence="1" type="ORF">KTE52_29915</name>
</gene>
<protein>
    <submittedName>
        <fullName evidence="1">Uncharacterized protein</fullName>
    </submittedName>
</protein>
<proteinExistence type="predicted"/>
<sequence>MDIQHELNKAKEILMEAKQAAAEAKHPKAAVAKLGKLIGQLEALQKQFR</sequence>
<evidence type="ECO:0000313" key="1">
    <source>
        <dbReference type="EMBL" id="MBU9360545.1"/>
    </source>
</evidence>
<dbReference type="EMBL" id="JAHPMX010000030">
    <property type="protein sequence ID" value="MBU9360545.1"/>
    <property type="molecule type" value="Genomic_DNA"/>
</dbReference>
<organism evidence="1 2">
    <name type="scientific">Burkholderia multivorans</name>
    <dbReference type="NCBI Taxonomy" id="87883"/>
    <lineage>
        <taxon>Bacteria</taxon>
        <taxon>Pseudomonadati</taxon>
        <taxon>Pseudomonadota</taxon>
        <taxon>Betaproteobacteria</taxon>
        <taxon>Burkholderiales</taxon>
        <taxon>Burkholderiaceae</taxon>
        <taxon>Burkholderia</taxon>
        <taxon>Burkholderia cepacia complex</taxon>
    </lineage>
</organism>
<dbReference type="RefSeq" id="WP_217085045.1">
    <property type="nucleotide sequence ID" value="NZ_CP090751.1"/>
</dbReference>
<comment type="caution">
    <text evidence="1">The sequence shown here is derived from an EMBL/GenBank/DDBJ whole genome shotgun (WGS) entry which is preliminary data.</text>
</comment>
<dbReference type="Proteomes" id="UP001196915">
    <property type="component" value="Unassembled WGS sequence"/>
</dbReference>
<reference evidence="1" key="1">
    <citation type="submission" date="2021-06" db="EMBL/GenBank/DDBJ databases">
        <title>A collection of bacterial strains from the Burkholderia cepacia Research Laboratory and Repository.</title>
        <authorList>
            <person name="Lipuma J."/>
            <person name="Spilker T."/>
        </authorList>
    </citation>
    <scope>NUCLEOTIDE SEQUENCE</scope>
    <source>
        <strain evidence="1">AU37435</strain>
    </source>
</reference>
<dbReference type="AlphaFoldDB" id="A0AAP2HQ92"/>
<evidence type="ECO:0000313" key="2">
    <source>
        <dbReference type="Proteomes" id="UP001196915"/>
    </source>
</evidence>
<accession>A0AAP2HQ92</accession>
<name>A0AAP2HQ92_9BURK</name>